<evidence type="ECO:0008006" key="3">
    <source>
        <dbReference type="Google" id="ProtNLM"/>
    </source>
</evidence>
<dbReference type="HOGENOM" id="CLU_077467_1_0_9"/>
<dbReference type="PANTHER" id="PTHR39337:SF1">
    <property type="entry name" value="BLR5642 PROTEIN"/>
    <property type="match status" value="1"/>
</dbReference>
<gene>
    <name evidence="1" type="ordered locus">Clole_2024</name>
</gene>
<organism evidence="1 2">
    <name type="scientific">Cellulosilyticum lentocellum (strain ATCC 49066 / DSM 5427 / NCIMB 11756 / RHM5)</name>
    <name type="common">Clostridium lentocellum</name>
    <dbReference type="NCBI Taxonomy" id="642492"/>
    <lineage>
        <taxon>Bacteria</taxon>
        <taxon>Bacillati</taxon>
        <taxon>Bacillota</taxon>
        <taxon>Clostridia</taxon>
        <taxon>Lachnospirales</taxon>
        <taxon>Cellulosilyticaceae</taxon>
        <taxon>Cellulosilyticum</taxon>
    </lineage>
</organism>
<name>F2JPS8_CELLD</name>
<reference evidence="1 2" key="1">
    <citation type="journal article" date="2011" name="J. Bacteriol.">
        <title>Complete genome sequence of the cellulose-degrading bacterium Cellulosilyticum lentocellum.</title>
        <authorList>
            <consortium name="US DOE Joint Genome Institute"/>
            <person name="Miller D.A."/>
            <person name="Suen G."/>
            <person name="Bruce D."/>
            <person name="Copeland A."/>
            <person name="Cheng J.F."/>
            <person name="Detter C."/>
            <person name="Goodwin L.A."/>
            <person name="Han C.S."/>
            <person name="Hauser L.J."/>
            <person name="Land M.L."/>
            <person name="Lapidus A."/>
            <person name="Lucas S."/>
            <person name="Meincke L."/>
            <person name="Pitluck S."/>
            <person name="Tapia R."/>
            <person name="Teshima H."/>
            <person name="Woyke T."/>
            <person name="Fox B.G."/>
            <person name="Angert E.R."/>
            <person name="Currie C.R."/>
        </authorList>
    </citation>
    <scope>NUCLEOTIDE SEQUENCE [LARGE SCALE GENOMIC DNA]</scope>
    <source>
        <strain evidence="2">ATCC 49066 / DSM 5427 / NCIMB 11756 / RHM5</strain>
    </source>
</reference>
<dbReference type="InterPro" id="IPR007438">
    <property type="entry name" value="DUF488"/>
</dbReference>
<dbReference type="Pfam" id="PF04343">
    <property type="entry name" value="DUF488"/>
    <property type="match status" value="1"/>
</dbReference>
<dbReference type="RefSeq" id="WP_013657032.1">
    <property type="nucleotide sequence ID" value="NC_015275.1"/>
</dbReference>
<evidence type="ECO:0000313" key="1">
    <source>
        <dbReference type="EMBL" id="ADZ83738.1"/>
    </source>
</evidence>
<accession>F2JPS8</accession>
<dbReference type="KEGG" id="cle:Clole_2024"/>
<evidence type="ECO:0000313" key="2">
    <source>
        <dbReference type="Proteomes" id="UP000008467"/>
    </source>
</evidence>
<dbReference type="EMBL" id="CP002582">
    <property type="protein sequence ID" value="ADZ83738.1"/>
    <property type="molecule type" value="Genomic_DNA"/>
</dbReference>
<dbReference type="AlphaFoldDB" id="F2JPS8"/>
<dbReference type="eggNOG" id="COG5483">
    <property type="taxonomic scope" value="Bacteria"/>
</dbReference>
<proteinExistence type="predicted"/>
<sequence length="214" mass="24820">MEKCAYTIGYAHHTQESFLALIKKYHINCVIDVRTMAYSNFHPQFNKEPIKHFLNTENILYRQMQEAFGIIRPSSPLLNQAGYLDFVKIAELPSFQEGIETIIRGIEAGYQIAFMCAEKAPSDCHRSTLVGRALAFRGYKMYHILHDGHLQTQSDLEEELLEKYFPNHPQLNLFNRPHKTELINAAYELQSNQIVEVNSKRVLKESYDSPKKKI</sequence>
<protein>
    <recommendedName>
        <fullName evidence="3">DUF488 domain-containing protein</fullName>
    </recommendedName>
</protein>
<keyword evidence="2" id="KW-1185">Reference proteome</keyword>
<dbReference type="PANTHER" id="PTHR39337">
    <property type="entry name" value="BLR5642 PROTEIN"/>
    <property type="match status" value="1"/>
</dbReference>
<dbReference type="STRING" id="642492.Clole_2024"/>
<dbReference type="Proteomes" id="UP000008467">
    <property type="component" value="Chromosome"/>
</dbReference>